<proteinExistence type="predicted"/>
<protein>
    <submittedName>
        <fullName evidence="1">Uncharacterized protein</fullName>
    </submittedName>
</protein>
<evidence type="ECO:0000313" key="1">
    <source>
        <dbReference type="EMBL" id="SVD10571.1"/>
    </source>
</evidence>
<name>A0A382SNT6_9ZZZZ</name>
<accession>A0A382SNT6</accession>
<organism evidence="1">
    <name type="scientific">marine metagenome</name>
    <dbReference type="NCBI Taxonomy" id="408172"/>
    <lineage>
        <taxon>unclassified sequences</taxon>
        <taxon>metagenomes</taxon>
        <taxon>ecological metagenomes</taxon>
    </lineage>
</organism>
<gene>
    <name evidence="1" type="ORF">METZ01_LOCUS363425</name>
</gene>
<sequence length="260" mass="27472">MARLGGRDSFYNAQKGDHGMSTPRVILLLITAFTLAASGAPSAANSTATTGVTPVFKHVVKLAFGPDGVMFAADGHEVSITALQLGEQMSGGVPGTKDVPAIDQKIAALLGTDVANLLITDMVVDPKTRNTYISVMRGVGASAEPVLFRVDGAATIEIISLEEVHYSRIGVPNPPPPETPLVLTDGRSIPVSNYPDQVDPQGLMGVQTITHIAFTDGRLYVSGLSNEEFASKMRVIPYPFKTADEGTSVEIYHASHGQLE</sequence>
<dbReference type="AlphaFoldDB" id="A0A382SNT6"/>
<feature type="non-terminal residue" evidence="1">
    <location>
        <position position="260"/>
    </location>
</feature>
<dbReference type="EMBL" id="UINC01129877">
    <property type="protein sequence ID" value="SVD10571.1"/>
    <property type="molecule type" value="Genomic_DNA"/>
</dbReference>
<reference evidence="1" key="1">
    <citation type="submission" date="2018-05" db="EMBL/GenBank/DDBJ databases">
        <authorList>
            <person name="Lanie J.A."/>
            <person name="Ng W.-L."/>
            <person name="Kazmierczak K.M."/>
            <person name="Andrzejewski T.M."/>
            <person name="Davidsen T.M."/>
            <person name="Wayne K.J."/>
            <person name="Tettelin H."/>
            <person name="Glass J.I."/>
            <person name="Rusch D."/>
            <person name="Podicherti R."/>
            <person name="Tsui H.-C.T."/>
            <person name="Winkler M.E."/>
        </authorList>
    </citation>
    <scope>NUCLEOTIDE SEQUENCE</scope>
</reference>